<keyword evidence="2" id="KW-0378">Hydrolase</keyword>
<feature type="signal peptide" evidence="1">
    <location>
        <begin position="1"/>
        <end position="32"/>
    </location>
</feature>
<dbReference type="RefSeq" id="WP_386026781.1">
    <property type="nucleotide sequence ID" value="NZ_JBHUHX010000027.1"/>
</dbReference>
<accession>A0ABW4YBM3</accession>
<gene>
    <name evidence="2" type="ORF">ACFSJC_11510</name>
</gene>
<dbReference type="GO" id="GO:0016798">
    <property type="term" value="F:hydrolase activity, acting on glycosyl bonds"/>
    <property type="evidence" value="ECO:0007669"/>
    <property type="project" value="UniProtKB-KW"/>
</dbReference>
<evidence type="ECO:0000313" key="2">
    <source>
        <dbReference type="EMBL" id="MFD2112468.1"/>
    </source>
</evidence>
<proteinExistence type="predicted"/>
<name>A0ABW4YBM3_9GAMM</name>
<dbReference type="EMBL" id="JBHUHX010000027">
    <property type="protein sequence ID" value="MFD2112468.1"/>
    <property type="molecule type" value="Genomic_DNA"/>
</dbReference>
<dbReference type="CDD" id="cd15482">
    <property type="entry name" value="Sialidase_non-viral"/>
    <property type="match status" value="1"/>
</dbReference>
<keyword evidence="3" id="KW-1185">Reference proteome</keyword>
<protein>
    <submittedName>
        <fullName evidence="2">Sialidase family protein</fullName>
        <ecNumber evidence="2">3.2.1.-</ecNumber>
    </submittedName>
</protein>
<dbReference type="EC" id="3.2.1.-" evidence="2"/>
<dbReference type="SUPFAM" id="SSF50969">
    <property type="entry name" value="YVTN repeat-like/Quinoprotein amine dehydrogenase"/>
    <property type="match status" value="1"/>
</dbReference>
<reference evidence="3" key="1">
    <citation type="journal article" date="2019" name="Int. J. Syst. Evol. Microbiol.">
        <title>The Global Catalogue of Microorganisms (GCM) 10K type strain sequencing project: providing services to taxonomists for standard genome sequencing and annotation.</title>
        <authorList>
            <consortium name="The Broad Institute Genomics Platform"/>
            <consortium name="The Broad Institute Genome Sequencing Center for Infectious Disease"/>
            <person name="Wu L."/>
            <person name="Ma J."/>
        </authorList>
    </citation>
    <scope>NUCLEOTIDE SEQUENCE [LARGE SCALE GENOMIC DNA]</scope>
    <source>
        <strain evidence="3">KACC 12597</strain>
    </source>
</reference>
<keyword evidence="2" id="KW-0326">Glycosidase</keyword>
<dbReference type="Gene3D" id="2.120.10.10">
    <property type="match status" value="1"/>
</dbReference>
<dbReference type="Proteomes" id="UP001597337">
    <property type="component" value="Unassembled WGS sequence"/>
</dbReference>
<organism evidence="2 3">
    <name type="scientific">Thiorhodococcus fuscus</name>
    <dbReference type="NCBI Taxonomy" id="527200"/>
    <lineage>
        <taxon>Bacteria</taxon>
        <taxon>Pseudomonadati</taxon>
        <taxon>Pseudomonadota</taxon>
        <taxon>Gammaproteobacteria</taxon>
        <taxon>Chromatiales</taxon>
        <taxon>Chromatiaceae</taxon>
        <taxon>Thiorhodococcus</taxon>
    </lineage>
</organism>
<evidence type="ECO:0000313" key="3">
    <source>
        <dbReference type="Proteomes" id="UP001597337"/>
    </source>
</evidence>
<sequence length="612" mass="68362">MNFFGFDSVRPVRHTGVVCLFLASFGIGQAVAVDTSPDLSVSPVGLSSLPLDINSDWSYALDSAGRRWLAYYDKDRLLHLIDPSGKEQPMATEGRAQAPSGLAMTAEGKGVAVLWRDKFPTKGLYLFDTNHADLKPLDIGGDTEPLARFVATAAKSGALHLLWYGEKKLDESSELHNLYYRQLDPKTQELSQIEWVTPGIYPLLSVGDSGDMVYSWMQTALGNQIVSRFRPENGTFAEAVPVATVPEISPVFEAFRSGSRWFTVWLAQYGADKRDFRLEGAHSDDDGKTWTRFEISGLAGRDIGSLQIVSDEAGHILMAATGRKRESGVKTKQDVFLVRSFDRGDTWEAMSEIRGGTALGKTVPAKMDLSQFSARNPVVAFGEKPGEVLFVWEDWRDIRGKLYASFSNDYGRTWTLSNVPLTADDGQSYGLRFEPNALFFSEGKFHVIAERAVDDVFAQKELVELSVTAEDLTRLAKAAQSRPSLDTKENQDALREREKGFWKAMEDKDFEATYAYLDPFFRARVPLQRYLSMMGKIKYDASEVESVSIDGPRAEVVAKIKASIPAFKAPTTGETLSQPEREASVKSHWLWVDGNWYREFLVESRGIVFSRY</sequence>
<feature type="chain" id="PRO_5046204667" evidence="1">
    <location>
        <begin position="33"/>
        <end position="612"/>
    </location>
</feature>
<evidence type="ECO:0000256" key="1">
    <source>
        <dbReference type="SAM" id="SignalP"/>
    </source>
</evidence>
<comment type="caution">
    <text evidence="2">The sequence shown here is derived from an EMBL/GenBank/DDBJ whole genome shotgun (WGS) entry which is preliminary data.</text>
</comment>
<dbReference type="SUPFAM" id="SSF50939">
    <property type="entry name" value="Sialidases"/>
    <property type="match status" value="1"/>
</dbReference>
<keyword evidence="1" id="KW-0732">Signal</keyword>
<dbReference type="InterPro" id="IPR011044">
    <property type="entry name" value="Quino_amine_DH_bsu"/>
</dbReference>
<dbReference type="InterPro" id="IPR036278">
    <property type="entry name" value="Sialidase_sf"/>
</dbReference>